<dbReference type="RefSeq" id="WP_100388039.1">
    <property type="nucleotide sequence ID" value="NZ_BMZU01000001.1"/>
</dbReference>
<dbReference type="Proteomes" id="UP000231742">
    <property type="component" value="Unassembled WGS sequence"/>
</dbReference>
<proteinExistence type="predicted"/>
<keyword evidence="4" id="KW-1185">Reference proteome</keyword>
<dbReference type="PANTHER" id="PTHR32182">
    <property type="entry name" value="DNA REPLICATION AND REPAIR PROTEIN RECF"/>
    <property type="match status" value="1"/>
</dbReference>
<organism evidence="3 4">
    <name type="scientific">Salinibacterium amurskyense</name>
    <dbReference type="NCBI Taxonomy" id="205941"/>
    <lineage>
        <taxon>Bacteria</taxon>
        <taxon>Bacillati</taxon>
        <taxon>Actinomycetota</taxon>
        <taxon>Actinomycetes</taxon>
        <taxon>Micrococcales</taxon>
        <taxon>Microbacteriaceae</taxon>
        <taxon>Salinibacterium</taxon>
    </lineage>
</organism>
<dbReference type="GO" id="GO:0006302">
    <property type="term" value="P:double-strand break repair"/>
    <property type="evidence" value="ECO:0007669"/>
    <property type="project" value="TreeGrafter"/>
</dbReference>
<dbReference type="GO" id="GO:0005524">
    <property type="term" value="F:ATP binding"/>
    <property type="evidence" value="ECO:0007669"/>
    <property type="project" value="InterPro"/>
</dbReference>
<dbReference type="PIRSF" id="PIRSF029347">
    <property type="entry name" value="RecF"/>
    <property type="match status" value="1"/>
</dbReference>
<dbReference type="Pfam" id="PF13304">
    <property type="entry name" value="AAA_21"/>
    <property type="match status" value="1"/>
</dbReference>
<dbReference type="SUPFAM" id="SSF52540">
    <property type="entry name" value="P-loop containing nucleoside triphosphate hydrolases"/>
    <property type="match status" value="1"/>
</dbReference>
<reference evidence="3 4" key="1">
    <citation type="submission" date="2017-11" db="EMBL/GenBank/DDBJ databases">
        <title>Genomic Encyclopedia of Archaeal and Bacterial Type Strains, Phase II (KMG-II): From Individual Species to Whole Genera.</title>
        <authorList>
            <person name="Goeker M."/>
        </authorList>
    </citation>
    <scope>NUCLEOTIDE SEQUENCE [LARGE SCALE GENOMIC DNA]</scope>
    <source>
        <strain evidence="3 4">DSM 16400</strain>
    </source>
</reference>
<evidence type="ECO:0000259" key="2">
    <source>
        <dbReference type="Pfam" id="PF13304"/>
    </source>
</evidence>
<keyword evidence="1" id="KW-0227">DNA damage</keyword>
<dbReference type="InterPro" id="IPR003959">
    <property type="entry name" value="ATPase_AAA_core"/>
</dbReference>
<dbReference type="AlphaFoldDB" id="A0A2M9D6M7"/>
<dbReference type="GO" id="GO:0009432">
    <property type="term" value="P:SOS response"/>
    <property type="evidence" value="ECO:0007669"/>
    <property type="project" value="UniProtKB-KW"/>
</dbReference>
<dbReference type="GO" id="GO:0000731">
    <property type="term" value="P:DNA synthesis involved in DNA repair"/>
    <property type="evidence" value="ECO:0007669"/>
    <property type="project" value="TreeGrafter"/>
</dbReference>
<dbReference type="InterPro" id="IPR027417">
    <property type="entry name" value="P-loop_NTPase"/>
</dbReference>
<protein>
    <submittedName>
        <fullName evidence="3">Putative ATPase</fullName>
    </submittedName>
</protein>
<comment type="caution">
    <text evidence="3">The sequence shown here is derived from an EMBL/GenBank/DDBJ whole genome shotgun (WGS) entry which is preliminary data.</text>
</comment>
<gene>
    <name evidence="3" type="ORF">CLV85_0519</name>
</gene>
<keyword evidence="1" id="KW-0742">SOS response</keyword>
<evidence type="ECO:0000313" key="4">
    <source>
        <dbReference type="Proteomes" id="UP000231742"/>
    </source>
</evidence>
<accession>A0A2M9D6M7</accession>
<dbReference type="PANTHER" id="PTHR32182:SF25">
    <property type="entry name" value="SLR1056 PROTEIN"/>
    <property type="match status" value="1"/>
</dbReference>
<dbReference type="InterPro" id="IPR014555">
    <property type="entry name" value="RecF-like"/>
</dbReference>
<dbReference type="FunFam" id="3.40.50.300:FF:002708">
    <property type="entry name" value="FeS assembly ATPase SufC"/>
    <property type="match status" value="1"/>
</dbReference>
<evidence type="ECO:0000313" key="3">
    <source>
        <dbReference type="EMBL" id="PJJ81346.1"/>
    </source>
</evidence>
<dbReference type="OrthoDB" id="104167at2"/>
<dbReference type="GO" id="GO:0016887">
    <property type="term" value="F:ATP hydrolysis activity"/>
    <property type="evidence" value="ECO:0007669"/>
    <property type="project" value="InterPro"/>
</dbReference>
<dbReference type="FunFam" id="3.40.50.300:FF:002534">
    <property type="entry name" value="Putative RecF protein"/>
    <property type="match status" value="1"/>
</dbReference>
<dbReference type="EMBL" id="PGFH01000001">
    <property type="protein sequence ID" value="PJJ81346.1"/>
    <property type="molecule type" value="Genomic_DNA"/>
</dbReference>
<evidence type="ECO:0000256" key="1">
    <source>
        <dbReference type="ARBA" id="ARBA00023236"/>
    </source>
</evidence>
<dbReference type="Gene3D" id="3.40.50.300">
    <property type="entry name" value="P-loop containing nucleotide triphosphate hydrolases"/>
    <property type="match status" value="2"/>
</dbReference>
<sequence length="386" mass="41371">MITTLAIDGFRSLRHIVLPITGLTVISGANGVGKSSVYRSLRLLAEVAQSGAIAALAREGGVQSLLWAGPEAGASAARRFGHPVEGTMRRDVVALKLGYASSDFGYAVDFGLPTNQQTMFARDPEIKAEAVFSGSVLRPATALTERRNGAVRVRGDSGEWVPHDYRLRPTESMVAAFADPSTTPELLTVRENLGSWRFYDHFRTDPHAPVRQPQLGTRAPVLSHSGTNLAAALQTIREFGNAALLDRTIARAFDGASVKVQSSDGLFSLAMVQPGLLRPLDTLELSDGTLRFLLLVAALLSPNPPALLVLNEPETSLHPRLLAPLAELIQAAAEQTQIVVVSHSSALVDELDESGASRIHLVKVDGETAVDGQGMLDEPAWSWPKR</sequence>
<name>A0A2M9D6M7_9MICO</name>
<feature type="domain" description="ATPase AAA-type core" evidence="2">
    <location>
        <begin position="23"/>
        <end position="349"/>
    </location>
</feature>